<evidence type="ECO:0000313" key="3">
    <source>
        <dbReference type="Proteomes" id="UP000184066"/>
    </source>
</evidence>
<reference evidence="2 3" key="1">
    <citation type="submission" date="2016-12" db="EMBL/GenBank/DDBJ databases">
        <authorList>
            <person name="Song W.-J."/>
            <person name="Kurnit D.M."/>
        </authorList>
    </citation>
    <scope>NUCLEOTIDE SEQUENCE [LARGE SCALE GENOMIC DNA]</scope>
    <source>
        <strain evidence="2 3">CGMCC 1.10808</strain>
    </source>
</reference>
<feature type="signal peptide" evidence="1">
    <location>
        <begin position="1"/>
        <end position="23"/>
    </location>
</feature>
<dbReference type="Pfam" id="PF10722">
    <property type="entry name" value="YbjN"/>
    <property type="match status" value="1"/>
</dbReference>
<dbReference type="InterPro" id="IPR019660">
    <property type="entry name" value="Put_sensory_transdc_reg_YbjN"/>
</dbReference>
<dbReference type="AlphaFoldDB" id="A0A1M7S0P3"/>
<evidence type="ECO:0000256" key="1">
    <source>
        <dbReference type="SAM" id="SignalP"/>
    </source>
</evidence>
<dbReference type="EMBL" id="FRDL01000001">
    <property type="protein sequence ID" value="SHN52028.1"/>
    <property type="molecule type" value="Genomic_DNA"/>
</dbReference>
<feature type="chain" id="PRO_5009929059" evidence="1">
    <location>
        <begin position="24"/>
        <end position="158"/>
    </location>
</feature>
<proteinExistence type="predicted"/>
<organism evidence="2 3">
    <name type="scientific">Oceanicella actignis</name>
    <dbReference type="NCBI Taxonomy" id="1189325"/>
    <lineage>
        <taxon>Bacteria</taxon>
        <taxon>Pseudomonadati</taxon>
        <taxon>Pseudomonadota</taxon>
        <taxon>Alphaproteobacteria</taxon>
        <taxon>Rhodobacterales</taxon>
        <taxon>Paracoccaceae</taxon>
        <taxon>Oceanicella</taxon>
    </lineage>
</organism>
<name>A0A1M7S0P3_9RHOB</name>
<dbReference type="Proteomes" id="UP000184066">
    <property type="component" value="Unassembled WGS sequence"/>
</dbReference>
<keyword evidence="3" id="KW-1185">Reference proteome</keyword>
<keyword evidence="1" id="KW-0732">Signal</keyword>
<protein>
    <submittedName>
        <fullName evidence="2">Putative sensory transduction regulator</fullName>
    </submittedName>
</protein>
<gene>
    <name evidence="2" type="ORF">SAMN05216200_101391</name>
</gene>
<sequence length="158" mass="17006">MKHLRAAALAAAVALAPLGGAGAANVEADNPWRIAQILQKEGYKAELGVTSKGAPKIESAAEGKKFTVFFYGCANGQDCKSIQFSSGFRNKSPITAAKVNEWNLGKRFARAVSTDKGDAFLRMDVNMKNGGVSQATFENSLALWSLLLADFKRHIGWR</sequence>
<evidence type="ECO:0000313" key="2">
    <source>
        <dbReference type="EMBL" id="SHN52028.1"/>
    </source>
</evidence>
<accession>A0A1M7S0P3</accession>
<dbReference type="STRING" id="1189325.SAMN04488119_102127"/>
<dbReference type="CDD" id="cd17511">
    <property type="entry name" value="YbjN_AmyR-like"/>
    <property type="match status" value="1"/>
</dbReference>
<dbReference type="RefSeq" id="WP_072745950.1">
    <property type="nucleotide sequence ID" value="NZ_FOHL01000002.1"/>
</dbReference>